<protein>
    <submittedName>
        <fullName evidence="3">CGGC domain-containing protein</fullName>
    </submittedName>
    <submittedName>
        <fullName evidence="2">Putative metal-binding protein</fullName>
    </submittedName>
</protein>
<proteinExistence type="predicted"/>
<dbReference type="SMART" id="SM01078">
    <property type="entry name" value="CGGC"/>
    <property type="match status" value="1"/>
</dbReference>
<reference evidence="2 4" key="2">
    <citation type="submission" date="2020-03" db="EMBL/GenBank/DDBJ databases">
        <title>Genomic Encyclopedia of Type Strains, Phase IV (KMG-IV): sequencing the most valuable type-strain genomes for metagenomic binning, comparative biology and taxonomic classification.</title>
        <authorList>
            <person name="Goeker M."/>
        </authorList>
    </citation>
    <scope>NUCLEOTIDE SEQUENCE [LARGE SCALE GENOMIC DNA]</scope>
    <source>
        <strain evidence="2 4">DSM 105722</strain>
    </source>
</reference>
<organism evidence="2 4">
    <name type="scientific">Butyricimonas paravirosa</name>
    <dbReference type="NCBI Taxonomy" id="1472417"/>
    <lineage>
        <taxon>Bacteria</taxon>
        <taxon>Pseudomonadati</taxon>
        <taxon>Bacteroidota</taxon>
        <taxon>Bacteroidia</taxon>
        <taxon>Bacteroidales</taxon>
        <taxon>Odoribacteraceae</taxon>
        <taxon>Butyricimonas</taxon>
    </lineage>
</organism>
<sequence>MKVGIIRCQQTEDLCPGTTCIKCASSGKLAFENVGPSDIVGIISCGGCPGKRAIPRAKMLVDRGAEVIALASCIFKGTPIGFPCPHAEQMKKAIVNKVGENIQVLDYTH</sequence>
<name>A0A7X5YBF5_9BACT</name>
<accession>A0A7X5YBF5</accession>
<evidence type="ECO:0000259" key="1">
    <source>
        <dbReference type="SMART" id="SM01078"/>
    </source>
</evidence>
<evidence type="ECO:0000313" key="2">
    <source>
        <dbReference type="EMBL" id="NJC18010.1"/>
    </source>
</evidence>
<reference evidence="3 5" key="1">
    <citation type="submission" date="2019-09" db="EMBL/GenBank/DDBJ databases">
        <title>Butyricimonas paravirosa DSM 105722 (=214-4 = JCM 18677 = CCUG 65563).</title>
        <authorList>
            <person name="Le Roy T."/>
            <person name="Cani P.D."/>
        </authorList>
    </citation>
    <scope>NUCLEOTIDE SEQUENCE [LARGE SCALE GENOMIC DNA]</scope>
    <source>
        <strain evidence="3 5">DSM 105722</strain>
    </source>
</reference>
<dbReference type="AlphaFoldDB" id="A0A7X5YBF5"/>
<dbReference type="EMBL" id="CP043839">
    <property type="protein sequence ID" value="WOF14457.1"/>
    <property type="molecule type" value="Genomic_DNA"/>
</dbReference>
<dbReference type="Proteomes" id="UP001302374">
    <property type="component" value="Chromosome"/>
</dbReference>
<dbReference type="Pfam" id="PF08821">
    <property type="entry name" value="CGGC"/>
    <property type="match status" value="1"/>
</dbReference>
<evidence type="ECO:0000313" key="5">
    <source>
        <dbReference type="Proteomes" id="UP001302374"/>
    </source>
</evidence>
<feature type="domain" description="CGGC" evidence="1">
    <location>
        <begin position="2"/>
        <end position="109"/>
    </location>
</feature>
<dbReference type="EMBL" id="JAATLI010000005">
    <property type="protein sequence ID" value="NJC18010.1"/>
    <property type="molecule type" value="Genomic_DNA"/>
</dbReference>
<dbReference type="InterPro" id="IPR014925">
    <property type="entry name" value="CGGC_dom"/>
</dbReference>
<dbReference type="GeneID" id="86893696"/>
<dbReference type="RefSeq" id="WP_118304159.1">
    <property type="nucleotide sequence ID" value="NZ_BMPA01000006.1"/>
</dbReference>
<keyword evidence="5" id="KW-1185">Reference proteome</keyword>
<gene>
    <name evidence="3" type="ORF">F1644_20335</name>
    <name evidence="2" type="ORF">GGR15_001627</name>
</gene>
<evidence type="ECO:0000313" key="4">
    <source>
        <dbReference type="Proteomes" id="UP000576368"/>
    </source>
</evidence>
<evidence type="ECO:0000313" key="3">
    <source>
        <dbReference type="EMBL" id="WOF14457.1"/>
    </source>
</evidence>
<dbReference type="Proteomes" id="UP000576368">
    <property type="component" value="Unassembled WGS sequence"/>
</dbReference>